<dbReference type="InterPro" id="IPR047718">
    <property type="entry name" value="RsbA-like_anti_sig"/>
</dbReference>
<protein>
    <submittedName>
        <fullName evidence="4">Sensor histidine kinase</fullName>
    </submittedName>
</protein>
<comment type="caution">
    <text evidence="4">The sequence shown here is derived from an EMBL/GenBank/DDBJ whole genome shotgun (WGS) entry which is preliminary data.</text>
</comment>
<organism evidence="4 5">
    <name type="scientific">Pseudonocardia charpentierae</name>
    <dbReference type="NCBI Taxonomy" id="3075545"/>
    <lineage>
        <taxon>Bacteria</taxon>
        <taxon>Bacillati</taxon>
        <taxon>Actinomycetota</taxon>
        <taxon>Actinomycetes</taxon>
        <taxon>Pseudonocardiales</taxon>
        <taxon>Pseudonocardiaceae</taxon>
        <taxon>Pseudonocardia</taxon>
    </lineage>
</organism>
<dbReference type="GO" id="GO:0016301">
    <property type="term" value="F:kinase activity"/>
    <property type="evidence" value="ECO:0007669"/>
    <property type="project" value="UniProtKB-KW"/>
</dbReference>
<dbReference type="Gene3D" id="3.30.565.10">
    <property type="entry name" value="Histidine kinase-like ATPase, C-terminal domain"/>
    <property type="match status" value="1"/>
</dbReference>
<name>A0ABU2NGI0_9PSEU</name>
<dbReference type="NCBIfam" id="NF041045">
    <property type="entry name" value="RsbA_anti_sig"/>
    <property type="match status" value="1"/>
</dbReference>
<dbReference type="Pfam" id="PF13581">
    <property type="entry name" value="HATPase_c_2"/>
    <property type="match status" value="1"/>
</dbReference>
<evidence type="ECO:0000313" key="5">
    <source>
        <dbReference type="Proteomes" id="UP001183202"/>
    </source>
</evidence>
<evidence type="ECO:0000313" key="4">
    <source>
        <dbReference type="EMBL" id="MDT0352118.1"/>
    </source>
</evidence>
<evidence type="ECO:0000259" key="3">
    <source>
        <dbReference type="Pfam" id="PF14417"/>
    </source>
</evidence>
<keyword evidence="5" id="KW-1185">Reference proteome</keyword>
<dbReference type="InterPro" id="IPR003594">
    <property type="entry name" value="HATPase_dom"/>
</dbReference>
<keyword evidence="4" id="KW-0808">Transferase</keyword>
<feature type="domain" description="MEDS" evidence="3">
    <location>
        <begin position="7"/>
        <end position="149"/>
    </location>
</feature>
<dbReference type="RefSeq" id="WP_311558623.1">
    <property type="nucleotide sequence ID" value="NZ_JAVREJ010000016.1"/>
</dbReference>
<reference evidence="5" key="1">
    <citation type="submission" date="2023-07" db="EMBL/GenBank/DDBJ databases">
        <title>30 novel species of actinomycetes from the DSMZ collection.</title>
        <authorList>
            <person name="Nouioui I."/>
        </authorList>
    </citation>
    <scope>NUCLEOTIDE SEQUENCE [LARGE SCALE GENOMIC DNA]</scope>
    <source>
        <strain evidence="5">DSM 45834</strain>
    </source>
</reference>
<evidence type="ECO:0000256" key="1">
    <source>
        <dbReference type="ARBA" id="ARBA00022527"/>
    </source>
</evidence>
<sequence>MARLGFRHELVLHSSTEEMLDFVVPFAEEGIAAGEPTMLLVRREVAAAVLSRVERPSHDLVILPVLGQPGRGPSDLRATVALLDGHVGRSRVRILNQEPTVPEAHWHEWRRLEAGVNLALSRYDAWVVCLYDRGMLDDEMVDDLLATHPIVARAGEHRDNGHFQDPVDFVSTHMDAPPDEIEATPPAAELLDPSPPTARAAVAAFAIHSKLPPQEVENMVLATHEAVSNARRHGRPPVILRLWVQPGRFTVTVTDSGTGPTNPFVGLLPPDHRNGAGLGLWISHQLVDVTHRRHRDGYTVRMTATDTCAPDLH</sequence>
<dbReference type="Proteomes" id="UP001183202">
    <property type="component" value="Unassembled WGS sequence"/>
</dbReference>
<dbReference type="CDD" id="cd16936">
    <property type="entry name" value="HATPase_RsbW-like"/>
    <property type="match status" value="1"/>
</dbReference>
<accession>A0ABU2NGI0</accession>
<keyword evidence="4" id="KW-0418">Kinase</keyword>
<dbReference type="EMBL" id="JAVREJ010000016">
    <property type="protein sequence ID" value="MDT0352118.1"/>
    <property type="molecule type" value="Genomic_DNA"/>
</dbReference>
<gene>
    <name evidence="4" type="ORF">RM445_21545</name>
</gene>
<dbReference type="SUPFAM" id="SSF55874">
    <property type="entry name" value="ATPase domain of HSP90 chaperone/DNA topoisomerase II/histidine kinase"/>
    <property type="match status" value="1"/>
</dbReference>
<dbReference type="InterPro" id="IPR036890">
    <property type="entry name" value="HATPase_C_sf"/>
</dbReference>
<feature type="domain" description="Histidine kinase/HSP90-like ATPase" evidence="2">
    <location>
        <begin position="196"/>
        <end position="303"/>
    </location>
</feature>
<dbReference type="InterPro" id="IPR050267">
    <property type="entry name" value="Anti-sigma-factor_SerPK"/>
</dbReference>
<evidence type="ECO:0000259" key="2">
    <source>
        <dbReference type="Pfam" id="PF13581"/>
    </source>
</evidence>
<dbReference type="InterPro" id="IPR025847">
    <property type="entry name" value="MEDS_domain"/>
</dbReference>
<dbReference type="PANTHER" id="PTHR35526">
    <property type="entry name" value="ANTI-SIGMA-F FACTOR RSBW-RELATED"/>
    <property type="match status" value="1"/>
</dbReference>
<dbReference type="PANTHER" id="PTHR35526:SF3">
    <property type="entry name" value="ANTI-SIGMA-F FACTOR RSBW"/>
    <property type="match status" value="1"/>
</dbReference>
<keyword evidence="1" id="KW-0723">Serine/threonine-protein kinase</keyword>
<proteinExistence type="predicted"/>
<dbReference type="Pfam" id="PF14417">
    <property type="entry name" value="MEDS"/>
    <property type="match status" value="1"/>
</dbReference>